<dbReference type="Proteomes" id="UP000177707">
    <property type="component" value="Unassembled WGS sequence"/>
</dbReference>
<evidence type="ECO:0000313" key="2">
    <source>
        <dbReference type="Proteomes" id="UP000177707"/>
    </source>
</evidence>
<sequence length="289" mass="33185">MVKKLEEKFLAERRYEDSEREKTNEEKEIIGAIIEKLNVFLSQYGAKPLDIRETHVHILDKSKMSDDLIRHLEGGDVNTSAFYEQDKQIVVVLGWTIKSPLQFAQVISHELIHFLAFNAVQIDEKYNDGFVSHRTGLAVRQKNVATPSTRSTYFNDIDEAVTEELTKRFYPQLQDIPPLENEYKNILKAREKFSNPDVAAIRVKEIEAGQIPSLEITMKDFAYAEVRKKFNELIDKIYEKKKDSFSSREEVFNIFARAAMTGEVKELATLVESTSGTGTFKKIAQSLSH</sequence>
<protein>
    <submittedName>
        <fullName evidence="1">Uncharacterized protein</fullName>
    </submittedName>
</protein>
<dbReference type="AlphaFoldDB" id="A0A1G2TXP7"/>
<dbReference type="EMBL" id="MHWB01000008">
    <property type="protein sequence ID" value="OHB02078.1"/>
    <property type="molecule type" value="Genomic_DNA"/>
</dbReference>
<reference evidence="1 2" key="1">
    <citation type="journal article" date="2016" name="Nat. Commun.">
        <title>Thousands of microbial genomes shed light on interconnected biogeochemical processes in an aquifer system.</title>
        <authorList>
            <person name="Anantharaman K."/>
            <person name="Brown C.T."/>
            <person name="Hug L.A."/>
            <person name="Sharon I."/>
            <person name="Castelle C.J."/>
            <person name="Probst A.J."/>
            <person name="Thomas B.C."/>
            <person name="Singh A."/>
            <person name="Wilkins M.J."/>
            <person name="Karaoz U."/>
            <person name="Brodie E.L."/>
            <person name="Williams K.H."/>
            <person name="Hubbard S.S."/>
            <person name="Banfield J.F."/>
        </authorList>
    </citation>
    <scope>NUCLEOTIDE SEQUENCE [LARGE SCALE GENOMIC DNA]</scope>
</reference>
<name>A0A1G2TXP7_9BACT</name>
<gene>
    <name evidence="1" type="ORF">A3A96_03685</name>
</gene>
<organism evidence="1 2">
    <name type="scientific">Candidatus Zambryskibacteria bacterium RIFCSPLOWO2_01_FULL_39_39</name>
    <dbReference type="NCBI Taxonomy" id="1802758"/>
    <lineage>
        <taxon>Bacteria</taxon>
        <taxon>Candidatus Zambryskiibacteriota</taxon>
    </lineage>
</organism>
<dbReference type="STRING" id="1802758.A3A96_03685"/>
<proteinExistence type="predicted"/>
<accession>A0A1G2TXP7</accession>
<evidence type="ECO:0000313" key="1">
    <source>
        <dbReference type="EMBL" id="OHB02078.1"/>
    </source>
</evidence>
<comment type="caution">
    <text evidence="1">The sequence shown here is derived from an EMBL/GenBank/DDBJ whole genome shotgun (WGS) entry which is preliminary data.</text>
</comment>